<keyword evidence="1" id="KW-0472">Membrane</keyword>
<sequence length="274" mass="30575">MILFSKPKLILMWLLGGILCLIESYFLIRYAAPVASGGEGGLSLFYEANNGASFTIIGTICYFLWFLLTPLVYSSQAIKARVNHFDYQLITRSGGLKVYWFRVLKTNAGIVFIYFLSVQLLRIVLITLFYAPFHFTKVSFFLTNQHYYIFKDGFWNLAAFLILSCLGQTIFSSLVLIVGMFLKNYVAYLPSGLVVGLTAILISGIFLPFSPNSSSFLAHVVSLNAIITPGLQPIGAYAPTFNGGVVFILSFFLYGILCAGLFSLRMYLDKRNGH</sequence>
<feature type="transmembrane region" description="Helical" evidence="1">
    <location>
        <begin position="12"/>
        <end position="32"/>
    </location>
</feature>
<feature type="transmembrane region" description="Helical" evidence="1">
    <location>
        <begin position="245"/>
        <end position="268"/>
    </location>
</feature>
<dbReference type="eggNOG" id="ENOG502ZJZ2">
    <property type="taxonomic scope" value="Bacteria"/>
</dbReference>
<evidence type="ECO:0000256" key="1">
    <source>
        <dbReference type="SAM" id="Phobius"/>
    </source>
</evidence>
<reference evidence="2 3" key="1">
    <citation type="submission" date="2013-02" db="EMBL/GenBank/DDBJ databases">
        <title>The Genome Sequence of Enterococcus phoeniculicola BAA-412.</title>
        <authorList>
            <consortium name="The Broad Institute Genome Sequencing Platform"/>
            <consortium name="The Broad Institute Genome Sequencing Center for Infectious Disease"/>
            <person name="Earl A.M."/>
            <person name="Gilmore M.S."/>
            <person name="Lebreton F."/>
            <person name="Walker B."/>
            <person name="Young S.K."/>
            <person name="Zeng Q."/>
            <person name="Gargeya S."/>
            <person name="Fitzgerald M."/>
            <person name="Haas B."/>
            <person name="Abouelleil A."/>
            <person name="Alvarado L."/>
            <person name="Arachchi H.M."/>
            <person name="Berlin A.M."/>
            <person name="Chapman S.B."/>
            <person name="Dewar J."/>
            <person name="Goldberg J."/>
            <person name="Griggs A."/>
            <person name="Gujja S."/>
            <person name="Hansen M."/>
            <person name="Howarth C."/>
            <person name="Imamovic A."/>
            <person name="Larimer J."/>
            <person name="McCowan C."/>
            <person name="Murphy C."/>
            <person name="Neiman D."/>
            <person name="Pearson M."/>
            <person name="Priest M."/>
            <person name="Roberts A."/>
            <person name="Saif S."/>
            <person name="Shea T."/>
            <person name="Sisk P."/>
            <person name="Sykes S."/>
            <person name="Wortman J."/>
            <person name="Nusbaum C."/>
            <person name="Birren B."/>
        </authorList>
    </citation>
    <scope>NUCLEOTIDE SEQUENCE [LARGE SCALE GENOMIC DNA]</scope>
    <source>
        <strain evidence="2 3">ATCC BAA-412</strain>
    </source>
</reference>
<dbReference type="AlphaFoldDB" id="R3WW79"/>
<name>R3WW79_9ENTE</name>
<gene>
    <name evidence="2" type="ORF">UC3_00830</name>
</gene>
<keyword evidence="1" id="KW-1133">Transmembrane helix</keyword>
<comment type="caution">
    <text evidence="2">The sequence shown here is derived from an EMBL/GenBank/DDBJ whole genome shotgun (WGS) entry which is preliminary data.</text>
</comment>
<evidence type="ECO:0000313" key="2">
    <source>
        <dbReference type="EMBL" id="EOL46025.1"/>
    </source>
</evidence>
<keyword evidence="3" id="KW-1185">Reference proteome</keyword>
<proteinExistence type="predicted"/>
<dbReference type="Proteomes" id="UP000013785">
    <property type="component" value="Unassembled WGS sequence"/>
</dbReference>
<dbReference type="STRING" id="154621.RV11_GL001250"/>
<keyword evidence="1" id="KW-0812">Transmembrane</keyword>
<dbReference type="RefSeq" id="WP_010767503.1">
    <property type="nucleotide sequence ID" value="NZ_ASWE01000002.1"/>
</dbReference>
<feature type="transmembrane region" description="Helical" evidence="1">
    <location>
        <begin position="153"/>
        <end position="178"/>
    </location>
</feature>
<organism evidence="2 3">
    <name type="scientific">Enterococcus phoeniculicola ATCC BAA-412</name>
    <dbReference type="NCBI Taxonomy" id="1158610"/>
    <lineage>
        <taxon>Bacteria</taxon>
        <taxon>Bacillati</taxon>
        <taxon>Bacillota</taxon>
        <taxon>Bacilli</taxon>
        <taxon>Lactobacillales</taxon>
        <taxon>Enterococcaceae</taxon>
        <taxon>Enterococcus</taxon>
    </lineage>
</organism>
<dbReference type="EMBL" id="AJAT01000011">
    <property type="protein sequence ID" value="EOL46025.1"/>
    <property type="molecule type" value="Genomic_DNA"/>
</dbReference>
<feature type="transmembrane region" description="Helical" evidence="1">
    <location>
        <begin position="111"/>
        <end position="133"/>
    </location>
</feature>
<evidence type="ECO:0000313" key="3">
    <source>
        <dbReference type="Proteomes" id="UP000013785"/>
    </source>
</evidence>
<accession>R3WW79</accession>
<protein>
    <submittedName>
        <fullName evidence="2">Uncharacterized protein</fullName>
    </submittedName>
</protein>
<dbReference type="PATRIC" id="fig|1158610.3.peg.808"/>
<dbReference type="HOGENOM" id="CLU_1014669_0_0_9"/>
<feature type="transmembrane region" description="Helical" evidence="1">
    <location>
        <begin position="185"/>
        <end position="207"/>
    </location>
</feature>
<feature type="transmembrane region" description="Helical" evidence="1">
    <location>
        <begin position="52"/>
        <end position="73"/>
    </location>
</feature>